<dbReference type="InterPro" id="IPR045616">
    <property type="entry name" value="DUF6446"/>
</dbReference>
<dbReference type="GO" id="GO:0016301">
    <property type="term" value="F:kinase activity"/>
    <property type="evidence" value="ECO:0007669"/>
    <property type="project" value="UniProtKB-KW"/>
</dbReference>
<dbReference type="OrthoDB" id="7819947at2"/>
<dbReference type="EMBL" id="CP022196">
    <property type="protein sequence ID" value="ATG47477.1"/>
    <property type="molecule type" value="Genomic_DNA"/>
</dbReference>
<dbReference type="Proteomes" id="UP000217935">
    <property type="component" value="Chromosome"/>
</dbReference>
<proteinExistence type="predicted"/>
<sequence length="175" mass="18843">MNGKLIAGFIVVLALVFGAGLYYTQVYAYYDRLDASAPAAAIRATSFEGLAEDILAEDFEGIDADTSPLKFRACFTTPLSVAMMTETFRPYDRPSPLIAPSWFSCFDAKRIGADLEAGRAVAFMGEENITYGFDRVIAVYPDGHGYAWTQANRCGEAVFDGKPAPAGCPPAPEGN</sequence>
<accession>A0A291GBD9</accession>
<evidence type="ECO:0000313" key="2">
    <source>
        <dbReference type="Proteomes" id="UP000217935"/>
    </source>
</evidence>
<reference evidence="1 2" key="1">
    <citation type="submission" date="2017-06" db="EMBL/GenBank/DDBJ databases">
        <title>Celeribacter sp. TSPH2 complete genome sequence.</title>
        <authorList>
            <person name="Woo J.-H."/>
            <person name="Kim H.-S."/>
        </authorList>
    </citation>
    <scope>NUCLEOTIDE SEQUENCE [LARGE SCALE GENOMIC DNA]</scope>
    <source>
        <strain evidence="1 2">TSPH2</strain>
    </source>
</reference>
<keyword evidence="1" id="KW-0418">Kinase</keyword>
<keyword evidence="2" id="KW-1185">Reference proteome</keyword>
<gene>
    <name evidence="1" type="ORF">CEW89_07765</name>
</gene>
<dbReference type="STRING" id="1758178.GCA_001550095_00202"/>
<dbReference type="Pfam" id="PF20044">
    <property type="entry name" value="DUF6446"/>
    <property type="match status" value="1"/>
</dbReference>
<protein>
    <submittedName>
        <fullName evidence="1">Histidine kinase</fullName>
    </submittedName>
</protein>
<evidence type="ECO:0000313" key="1">
    <source>
        <dbReference type="EMBL" id="ATG47477.1"/>
    </source>
</evidence>
<dbReference type="RefSeq" id="WP_096805495.1">
    <property type="nucleotide sequence ID" value="NZ_CP022196.1"/>
</dbReference>
<name>A0A291GBD9_9RHOB</name>
<keyword evidence="1" id="KW-0808">Transferase</keyword>
<dbReference type="AlphaFoldDB" id="A0A291GBD9"/>
<organism evidence="1 2">
    <name type="scientific">Celeribacter ethanolicus</name>
    <dbReference type="NCBI Taxonomy" id="1758178"/>
    <lineage>
        <taxon>Bacteria</taxon>
        <taxon>Pseudomonadati</taxon>
        <taxon>Pseudomonadota</taxon>
        <taxon>Alphaproteobacteria</taxon>
        <taxon>Rhodobacterales</taxon>
        <taxon>Roseobacteraceae</taxon>
        <taxon>Celeribacter</taxon>
    </lineage>
</organism>
<dbReference type="KEGG" id="ceh:CEW89_07765"/>